<accession>A0ABW3ME04</accession>
<evidence type="ECO:0000313" key="1">
    <source>
        <dbReference type="EMBL" id="MFD1048283.1"/>
    </source>
</evidence>
<dbReference type="EMBL" id="JBHTIS010001504">
    <property type="protein sequence ID" value="MFD1048283.1"/>
    <property type="molecule type" value="Genomic_DNA"/>
</dbReference>
<name>A0ABW3ME04_9PSEU</name>
<organism evidence="1 2">
    <name type="scientific">Kibdelosporangium lantanae</name>
    <dbReference type="NCBI Taxonomy" id="1497396"/>
    <lineage>
        <taxon>Bacteria</taxon>
        <taxon>Bacillati</taxon>
        <taxon>Actinomycetota</taxon>
        <taxon>Actinomycetes</taxon>
        <taxon>Pseudonocardiales</taxon>
        <taxon>Pseudonocardiaceae</taxon>
        <taxon>Kibdelosporangium</taxon>
    </lineage>
</organism>
<dbReference type="Proteomes" id="UP001597045">
    <property type="component" value="Unassembled WGS sequence"/>
</dbReference>
<protein>
    <submittedName>
        <fullName evidence="1">Uncharacterized protein</fullName>
    </submittedName>
</protein>
<reference evidence="2" key="1">
    <citation type="journal article" date="2019" name="Int. J. Syst. Evol. Microbiol.">
        <title>The Global Catalogue of Microorganisms (GCM) 10K type strain sequencing project: providing services to taxonomists for standard genome sequencing and annotation.</title>
        <authorList>
            <consortium name="The Broad Institute Genomics Platform"/>
            <consortium name="The Broad Institute Genome Sequencing Center for Infectious Disease"/>
            <person name="Wu L."/>
            <person name="Ma J."/>
        </authorList>
    </citation>
    <scope>NUCLEOTIDE SEQUENCE [LARGE SCALE GENOMIC DNA]</scope>
    <source>
        <strain evidence="2">JCM 31486</strain>
    </source>
</reference>
<sequence>MRELDVAGDWYIVDGGLAELHNINLCLTMTAADAGWPEGVPGASPVAKAVSAAKLEF</sequence>
<gene>
    <name evidence="1" type="ORF">ACFQ1S_23465</name>
</gene>
<comment type="caution">
    <text evidence="1">The sequence shown here is derived from an EMBL/GenBank/DDBJ whole genome shotgun (WGS) entry which is preliminary data.</text>
</comment>
<keyword evidence="2" id="KW-1185">Reference proteome</keyword>
<evidence type="ECO:0000313" key="2">
    <source>
        <dbReference type="Proteomes" id="UP001597045"/>
    </source>
</evidence>
<proteinExistence type="predicted"/>